<organism evidence="1 2">
    <name type="scientific">Candidatus Protochlamydia amoebophila</name>
    <dbReference type="NCBI Taxonomy" id="362787"/>
    <lineage>
        <taxon>Bacteria</taxon>
        <taxon>Pseudomonadati</taxon>
        <taxon>Chlamydiota</taxon>
        <taxon>Chlamydiia</taxon>
        <taxon>Parachlamydiales</taxon>
        <taxon>Parachlamydiaceae</taxon>
        <taxon>Candidatus Protochlamydia</taxon>
    </lineage>
</organism>
<name>A0A0C1JW62_9BACT</name>
<gene>
    <name evidence="1" type="ORF">DB44_DK00090</name>
</gene>
<protein>
    <submittedName>
        <fullName evidence="1">Uncharacterized protein</fullName>
    </submittedName>
</protein>
<sequence>MNKIFDAVYYVESSDLGKAYNPVAIQPKFFSYKTRNYSEQRCEWLDTDRGAYFYYETANFIDENSEKVPPRQFKLIGENEEEITFTYLTTKLFKEKVADKVGGSLKFSQDSEIQNYYLEKFSKKMHEE</sequence>
<comment type="caution">
    <text evidence="1">The sequence shown here is derived from an EMBL/GenBank/DDBJ whole genome shotgun (WGS) entry which is preliminary data.</text>
</comment>
<evidence type="ECO:0000313" key="2">
    <source>
        <dbReference type="Proteomes" id="UP000031465"/>
    </source>
</evidence>
<dbReference type="EMBL" id="JSAN01000083">
    <property type="protein sequence ID" value="KIC71482.1"/>
    <property type="molecule type" value="Genomic_DNA"/>
</dbReference>
<evidence type="ECO:0000313" key="1">
    <source>
        <dbReference type="EMBL" id="KIC71482.1"/>
    </source>
</evidence>
<dbReference type="AlphaFoldDB" id="A0A0C1JW62"/>
<accession>A0A0C1JW62</accession>
<proteinExistence type="predicted"/>
<dbReference type="RefSeq" id="WP_039359039.1">
    <property type="nucleotide sequence ID" value="NZ_JSAN01000083.1"/>
</dbReference>
<reference evidence="1 2" key="1">
    <citation type="journal article" date="2014" name="Mol. Biol. Evol.">
        <title>Massive expansion of Ubiquitination-related gene families within the Chlamydiae.</title>
        <authorList>
            <person name="Domman D."/>
            <person name="Collingro A."/>
            <person name="Lagkouvardos I."/>
            <person name="Gehre L."/>
            <person name="Weinmaier T."/>
            <person name="Rattei T."/>
            <person name="Subtil A."/>
            <person name="Horn M."/>
        </authorList>
    </citation>
    <scope>NUCLEOTIDE SEQUENCE [LARGE SCALE GENOMIC DNA]</scope>
    <source>
        <strain evidence="1 2">EI2</strain>
    </source>
</reference>
<dbReference type="PATRIC" id="fig|362787.3.peg.1385"/>
<dbReference type="Proteomes" id="UP000031465">
    <property type="component" value="Unassembled WGS sequence"/>
</dbReference>